<dbReference type="RefSeq" id="WP_098693190.1">
    <property type="nucleotide sequence ID" value="NZ_CP023778.1"/>
</dbReference>
<dbReference type="PANTHER" id="PTHR42988">
    <property type="entry name" value="PHOSPHOHYDROLASE"/>
    <property type="match status" value="1"/>
</dbReference>
<feature type="domain" description="Calcineurin-like phosphoesterase" evidence="6">
    <location>
        <begin position="199"/>
        <end position="386"/>
    </location>
</feature>
<dbReference type="SUPFAM" id="SSF56300">
    <property type="entry name" value="Metallo-dependent phosphatases"/>
    <property type="match status" value="1"/>
</dbReference>
<name>A0A291RED8_9NOCA</name>
<dbReference type="GO" id="GO:0016787">
    <property type="term" value="F:hydrolase activity"/>
    <property type="evidence" value="ECO:0007669"/>
    <property type="project" value="UniProtKB-KW"/>
</dbReference>
<dbReference type="Gene3D" id="2.60.40.10">
    <property type="entry name" value="Immunoglobulins"/>
    <property type="match status" value="1"/>
</dbReference>
<organism evidence="7 8">
    <name type="scientific">Nocardia terpenica</name>
    <dbReference type="NCBI Taxonomy" id="455432"/>
    <lineage>
        <taxon>Bacteria</taxon>
        <taxon>Bacillati</taxon>
        <taxon>Actinomycetota</taxon>
        <taxon>Actinomycetes</taxon>
        <taxon>Mycobacteriales</taxon>
        <taxon>Nocardiaceae</taxon>
        <taxon>Nocardia</taxon>
    </lineage>
</organism>
<evidence type="ECO:0000256" key="4">
    <source>
        <dbReference type="ARBA" id="ARBA00025742"/>
    </source>
</evidence>
<sequence>MSCCGPNRRRVLGALSLAAALPLLPAVRPGSARAQADSLIATDLEVVTITDTSVVLTWTTLAPDASGTPVPVDAGTEVRLGPADAPLPANPVFAADPERTPYHYAEVTGLEPGRAYRFEAWSDGVRATPAANLVTRMPGTPECTGRFTTATPPPGRLLRTLALSNDVHFGEEVAGLIAAGQPPGVSQEPGLPPYPEVMLAALLDDLRRPDRGADHLIVAGDLTAEATPGQSRGVRAHLDAWGVMNRDWFAARGNHDRPHVGADYAACPPVADADHHDCWGESFLPRGELTEHELGGLRLLGLDTTELDGAGGMIDRPQLDRLREILRANPDRPTLVFGHHPVTFESGVSNLAGPDFVLDRADATELQTLYRSAPGVFLHHSGHTHRNRRTRPDLPLDVEFLEVAAVKEYPGGYTLLRLYEGGYTANFYKTRTPYARRWSTRSRAEYLGLFPEYTLGTTADRNHVVPRDLSGLT</sequence>
<evidence type="ECO:0000259" key="6">
    <source>
        <dbReference type="Pfam" id="PF00149"/>
    </source>
</evidence>
<accession>A0A291RED8</accession>
<dbReference type="InterPro" id="IPR029052">
    <property type="entry name" value="Metallo-depent_PP-like"/>
</dbReference>
<dbReference type="EMBL" id="CP023778">
    <property type="protein sequence ID" value="ATL65971.1"/>
    <property type="molecule type" value="Genomic_DNA"/>
</dbReference>
<dbReference type="KEGG" id="ntp:CRH09_06865"/>
<dbReference type="InterPro" id="IPR013783">
    <property type="entry name" value="Ig-like_fold"/>
</dbReference>
<dbReference type="InterPro" id="IPR004843">
    <property type="entry name" value="Calcineurin-like_PHP"/>
</dbReference>
<keyword evidence="2 7" id="KW-0378">Hydrolase</keyword>
<evidence type="ECO:0000313" key="7">
    <source>
        <dbReference type="EMBL" id="ATL65971.1"/>
    </source>
</evidence>
<dbReference type="Proteomes" id="UP000221961">
    <property type="component" value="Chromosome"/>
</dbReference>
<dbReference type="InterPro" id="IPR003961">
    <property type="entry name" value="FN3_dom"/>
</dbReference>
<evidence type="ECO:0000313" key="8">
    <source>
        <dbReference type="Proteomes" id="UP000221961"/>
    </source>
</evidence>
<dbReference type="GO" id="GO:0005975">
    <property type="term" value="P:carbohydrate metabolic process"/>
    <property type="evidence" value="ECO:0007669"/>
    <property type="project" value="UniProtKB-ARBA"/>
</dbReference>
<evidence type="ECO:0000256" key="5">
    <source>
        <dbReference type="SAM" id="SignalP"/>
    </source>
</evidence>
<dbReference type="InterPro" id="IPR006311">
    <property type="entry name" value="TAT_signal"/>
</dbReference>
<dbReference type="GeneID" id="88357152"/>
<keyword evidence="3" id="KW-0408">Iron</keyword>
<dbReference type="Pfam" id="PF00149">
    <property type="entry name" value="Metallophos"/>
    <property type="match status" value="1"/>
</dbReference>
<proteinExistence type="inferred from homology"/>
<evidence type="ECO:0000256" key="3">
    <source>
        <dbReference type="ARBA" id="ARBA00023004"/>
    </source>
</evidence>
<reference evidence="7 8" key="1">
    <citation type="submission" date="2017-10" db="EMBL/GenBank/DDBJ databases">
        <title>Comparative genomics between pathogenic Norcardia.</title>
        <authorList>
            <person name="Zeng L."/>
        </authorList>
    </citation>
    <scope>NUCLEOTIDE SEQUENCE [LARGE SCALE GENOMIC DNA]</scope>
    <source>
        <strain evidence="7 8">NC_YFY_NT001</strain>
    </source>
</reference>
<feature type="signal peptide" evidence="5">
    <location>
        <begin position="1"/>
        <end position="34"/>
    </location>
</feature>
<keyword evidence="5" id="KW-0732">Signal</keyword>
<gene>
    <name evidence="7" type="ORF">CRH09_06865</name>
</gene>
<dbReference type="PANTHER" id="PTHR42988:SF2">
    <property type="entry name" value="CYCLIC NUCLEOTIDE PHOSPHODIESTERASE CBUA0032-RELATED"/>
    <property type="match status" value="1"/>
</dbReference>
<comment type="similarity">
    <text evidence="4">Belongs to the cyclic nucleotide phosphodiesterase class-III family.</text>
</comment>
<dbReference type="GO" id="GO:0046872">
    <property type="term" value="F:metal ion binding"/>
    <property type="evidence" value="ECO:0007669"/>
    <property type="project" value="UniProtKB-KW"/>
</dbReference>
<protein>
    <submittedName>
        <fullName evidence="7">Phosphohydrolase</fullName>
    </submittedName>
</protein>
<evidence type="ECO:0000256" key="2">
    <source>
        <dbReference type="ARBA" id="ARBA00022801"/>
    </source>
</evidence>
<dbReference type="AlphaFoldDB" id="A0A291RED8"/>
<dbReference type="PROSITE" id="PS51318">
    <property type="entry name" value="TAT"/>
    <property type="match status" value="1"/>
</dbReference>
<dbReference type="InterPro" id="IPR050884">
    <property type="entry name" value="CNP_phosphodiesterase-III"/>
</dbReference>
<feature type="chain" id="PRO_5012900375" evidence="5">
    <location>
        <begin position="35"/>
        <end position="473"/>
    </location>
</feature>
<evidence type="ECO:0000256" key="1">
    <source>
        <dbReference type="ARBA" id="ARBA00022723"/>
    </source>
</evidence>
<dbReference type="Gene3D" id="3.60.21.10">
    <property type="match status" value="1"/>
</dbReference>
<dbReference type="CDD" id="cd00063">
    <property type="entry name" value="FN3"/>
    <property type="match status" value="1"/>
</dbReference>
<keyword evidence="1" id="KW-0479">Metal-binding</keyword>